<proteinExistence type="predicted"/>
<dbReference type="OrthoDB" id="9785687at2"/>
<keyword evidence="4" id="KW-0233">DNA recombination</keyword>
<keyword evidence="1" id="KW-0159">Chromosome partition</keyword>
<dbReference type="PROSITE" id="PS51900">
    <property type="entry name" value="CB"/>
    <property type="match status" value="1"/>
</dbReference>
<dbReference type="HOGENOM" id="CLU_027562_23_4_10"/>
<evidence type="ECO:0000313" key="8">
    <source>
        <dbReference type="EMBL" id="EGK04652.1"/>
    </source>
</evidence>
<dbReference type="CDD" id="cd01188">
    <property type="entry name" value="INT_RitA_C_like"/>
    <property type="match status" value="1"/>
</dbReference>
<dbReference type="InterPro" id="IPR002104">
    <property type="entry name" value="Integrase_catalytic"/>
</dbReference>
<evidence type="ECO:0000256" key="5">
    <source>
        <dbReference type="PROSITE-ProRule" id="PRU01248"/>
    </source>
</evidence>
<dbReference type="InterPro" id="IPR050090">
    <property type="entry name" value="Tyrosine_recombinase_XerCD"/>
</dbReference>
<name>F8X585_9BACT</name>
<evidence type="ECO:0008006" key="10">
    <source>
        <dbReference type="Google" id="ProtNLM"/>
    </source>
</evidence>
<dbReference type="InterPro" id="IPR044068">
    <property type="entry name" value="CB"/>
</dbReference>
<dbReference type="PROSITE" id="PS51898">
    <property type="entry name" value="TYR_RECOMBINASE"/>
    <property type="match status" value="1"/>
</dbReference>
<dbReference type="InterPro" id="IPR011010">
    <property type="entry name" value="DNA_brk_join_enz"/>
</dbReference>
<protein>
    <recommendedName>
        <fullName evidence="10">Tyr recombinase domain-containing protein</fullName>
    </recommendedName>
</protein>
<comment type="caution">
    <text evidence="8">The sequence shown here is derived from an EMBL/GenBank/DDBJ whole genome shotgun (WGS) entry which is preliminary data.</text>
</comment>
<dbReference type="Proteomes" id="UP000006420">
    <property type="component" value="Unassembled WGS sequence"/>
</dbReference>
<gene>
    <name evidence="8" type="ORF">HMPREF9456_03394</name>
</gene>
<evidence type="ECO:0000256" key="4">
    <source>
        <dbReference type="ARBA" id="ARBA00023172"/>
    </source>
</evidence>
<dbReference type="InterPro" id="IPR013762">
    <property type="entry name" value="Integrase-like_cat_sf"/>
</dbReference>
<evidence type="ECO:0000256" key="3">
    <source>
        <dbReference type="ARBA" id="ARBA00023125"/>
    </source>
</evidence>
<dbReference type="InterPro" id="IPR010998">
    <property type="entry name" value="Integrase_recombinase_N"/>
</dbReference>
<keyword evidence="2" id="KW-0229">DNA integration</keyword>
<dbReference type="EMBL" id="ADLW01000025">
    <property type="protein sequence ID" value="EGK04652.1"/>
    <property type="molecule type" value="Genomic_DNA"/>
</dbReference>
<dbReference type="GO" id="GO:0015074">
    <property type="term" value="P:DNA integration"/>
    <property type="evidence" value="ECO:0007669"/>
    <property type="project" value="UniProtKB-KW"/>
</dbReference>
<dbReference type="eggNOG" id="COG4974">
    <property type="taxonomic scope" value="Bacteria"/>
</dbReference>
<sequence length="407" mass="47422">MEKIKPKELVSLLNKELTRMQYKNSSLIQHRRNWAKLVVFFEEIQEEYFSMKTAMKYLDDTCDFFAKEKANELTSGNTWLYRSIKMLCDFYQHGTLLRRHTRTNFTVNKAFHQELLTAFHTSCVSMDYALSTTKGYLRTVSKLLSFIESKEIIARDLDPSILVYYVKTLLGYSPKMVEFTFCGIRSFLRFLHVSGYIKRDLSNSLPTVKIPQKARIPSTWNPTDLKKLLEVIDRGNPSGKRDYAIILLASRLGMRCVDIKSLKFDDIKWDENRIEITQVKTRKPTTYPLSREIGWALIDYIQKGRPNSEDKNVFVRHTAPICSFGDSSRLMDMIKKYMKMAHISIPQDRKFGMHSLRHTYATSLMERHVPIEEIAQLMGHVDTTTTAIYLKSSLNLLKECTLNIDDL</sequence>
<dbReference type="AlphaFoldDB" id="F8X585"/>
<evidence type="ECO:0000259" key="7">
    <source>
        <dbReference type="PROSITE" id="PS51900"/>
    </source>
</evidence>
<evidence type="ECO:0000256" key="2">
    <source>
        <dbReference type="ARBA" id="ARBA00022908"/>
    </source>
</evidence>
<evidence type="ECO:0000259" key="6">
    <source>
        <dbReference type="PROSITE" id="PS51898"/>
    </source>
</evidence>
<organism evidence="8 9">
    <name type="scientific">Dysgonomonas mossii DSM 22836</name>
    <dbReference type="NCBI Taxonomy" id="742767"/>
    <lineage>
        <taxon>Bacteria</taxon>
        <taxon>Pseudomonadati</taxon>
        <taxon>Bacteroidota</taxon>
        <taxon>Bacteroidia</taxon>
        <taxon>Bacteroidales</taxon>
        <taxon>Dysgonomonadaceae</taxon>
        <taxon>Dysgonomonas</taxon>
    </lineage>
</organism>
<dbReference type="GO" id="GO:0007059">
    <property type="term" value="P:chromosome segregation"/>
    <property type="evidence" value="ECO:0007669"/>
    <property type="project" value="UniProtKB-KW"/>
</dbReference>
<accession>F8X585</accession>
<dbReference type="SUPFAM" id="SSF56349">
    <property type="entry name" value="DNA breaking-rejoining enzymes"/>
    <property type="match status" value="1"/>
</dbReference>
<evidence type="ECO:0000256" key="1">
    <source>
        <dbReference type="ARBA" id="ARBA00022829"/>
    </source>
</evidence>
<dbReference type="PANTHER" id="PTHR30349">
    <property type="entry name" value="PHAGE INTEGRASE-RELATED"/>
    <property type="match status" value="1"/>
</dbReference>
<evidence type="ECO:0000313" key="9">
    <source>
        <dbReference type="Proteomes" id="UP000006420"/>
    </source>
</evidence>
<dbReference type="GO" id="GO:0006310">
    <property type="term" value="P:DNA recombination"/>
    <property type="evidence" value="ECO:0007669"/>
    <property type="project" value="UniProtKB-KW"/>
</dbReference>
<feature type="domain" description="Tyr recombinase" evidence="6">
    <location>
        <begin position="215"/>
        <end position="402"/>
    </location>
</feature>
<keyword evidence="3 5" id="KW-0238">DNA-binding</keyword>
<keyword evidence="9" id="KW-1185">Reference proteome</keyword>
<dbReference type="Gene3D" id="1.10.443.10">
    <property type="entry name" value="Intergrase catalytic core"/>
    <property type="match status" value="1"/>
</dbReference>
<dbReference type="STRING" id="742767.HMPREF9456_03394"/>
<reference evidence="8 9" key="1">
    <citation type="submission" date="2011-04" db="EMBL/GenBank/DDBJ databases">
        <title>The Genome Sequence of Dysgonomonas mossii DSM 22836.</title>
        <authorList>
            <consortium name="The Broad Institute Genome Sequencing Platform"/>
            <person name="Earl A."/>
            <person name="Ward D."/>
            <person name="Feldgarden M."/>
            <person name="Gevers D."/>
            <person name="Pudlo N."/>
            <person name="Martens E."/>
            <person name="Allen-Vercoe E."/>
            <person name="Young S.K."/>
            <person name="Zeng Q."/>
            <person name="Gargeya S."/>
            <person name="Fitzgerald M."/>
            <person name="Haas B."/>
            <person name="Abouelleil A."/>
            <person name="Alvarado L."/>
            <person name="Arachchi H.M."/>
            <person name="Berlin A."/>
            <person name="Brown A."/>
            <person name="Chapman S.B."/>
            <person name="Chen Z."/>
            <person name="Dunbar C."/>
            <person name="Freedman E."/>
            <person name="Gearin G."/>
            <person name="Gellesch M."/>
            <person name="Goldberg J."/>
            <person name="Griggs A."/>
            <person name="Gujja S."/>
            <person name="Heiman D."/>
            <person name="Howarth C."/>
            <person name="Larson L."/>
            <person name="Lui A."/>
            <person name="MacDonald P.J.P."/>
            <person name="Mehta T."/>
            <person name="Montmayeur A."/>
            <person name="Murphy C."/>
            <person name="Neiman D."/>
            <person name="Pearson M."/>
            <person name="Priest M."/>
            <person name="Roberts A."/>
            <person name="Saif S."/>
            <person name="Shea T."/>
            <person name="Shenoy N."/>
            <person name="Sisk P."/>
            <person name="Stolte C."/>
            <person name="Sykes S."/>
            <person name="Yandava C."/>
            <person name="Wortman J."/>
            <person name="Nusbaum C."/>
            <person name="Birren B."/>
        </authorList>
    </citation>
    <scope>NUCLEOTIDE SEQUENCE [LARGE SCALE GENOMIC DNA]</scope>
    <source>
        <strain evidence="8 9">DSM 22836</strain>
    </source>
</reference>
<feature type="domain" description="Core-binding (CB)" evidence="7">
    <location>
        <begin position="110"/>
        <end position="192"/>
    </location>
</feature>
<dbReference type="GO" id="GO:0003677">
    <property type="term" value="F:DNA binding"/>
    <property type="evidence" value="ECO:0007669"/>
    <property type="project" value="UniProtKB-UniRule"/>
</dbReference>
<dbReference type="PANTHER" id="PTHR30349:SF81">
    <property type="entry name" value="TYROSINE RECOMBINASE XERC"/>
    <property type="match status" value="1"/>
</dbReference>
<dbReference type="Pfam" id="PF00589">
    <property type="entry name" value="Phage_integrase"/>
    <property type="match status" value="1"/>
</dbReference>
<dbReference type="Gene3D" id="1.10.150.130">
    <property type="match status" value="1"/>
</dbReference>